<accession>A0A7Y8EIL9</accession>
<proteinExistence type="inferred from homology"/>
<dbReference type="RefSeq" id="WP_177078979.1">
    <property type="nucleotide sequence ID" value="NZ_JACARG010000043.1"/>
</dbReference>
<dbReference type="Pfam" id="PF00480">
    <property type="entry name" value="ROK"/>
    <property type="match status" value="1"/>
</dbReference>
<dbReference type="PANTHER" id="PTHR18964">
    <property type="entry name" value="ROK (REPRESSOR, ORF, KINASE) FAMILY"/>
    <property type="match status" value="1"/>
</dbReference>
<dbReference type="InterPro" id="IPR000600">
    <property type="entry name" value="ROK"/>
</dbReference>
<protein>
    <submittedName>
        <fullName evidence="2">ROK family protein</fullName>
    </submittedName>
</protein>
<comment type="similarity">
    <text evidence="1">Belongs to the ROK (NagC/XylR) family.</text>
</comment>
<dbReference type="Proteomes" id="UP000531950">
    <property type="component" value="Unassembled WGS sequence"/>
</dbReference>
<evidence type="ECO:0000313" key="2">
    <source>
        <dbReference type="EMBL" id="NWE15354.1"/>
    </source>
</evidence>
<dbReference type="Gene3D" id="3.30.420.40">
    <property type="match status" value="2"/>
</dbReference>
<dbReference type="PANTHER" id="PTHR18964:SF149">
    <property type="entry name" value="BIFUNCTIONAL UDP-N-ACETYLGLUCOSAMINE 2-EPIMERASE_N-ACETYLMANNOSAMINE KINASE"/>
    <property type="match status" value="1"/>
</dbReference>
<dbReference type="EMBL" id="JACARG010000043">
    <property type="protein sequence ID" value="NWE15354.1"/>
    <property type="molecule type" value="Genomic_DNA"/>
</dbReference>
<evidence type="ECO:0000256" key="1">
    <source>
        <dbReference type="ARBA" id="ARBA00006479"/>
    </source>
</evidence>
<name>A0A7Y8EIL9_9PSED</name>
<organism evidence="2 3">
    <name type="scientific">Pseudomonas yamanorum</name>
    <dbReference type="NCBI Taxonomy" id="515393"/>
    <lineage>
        <taxon>Bacteria</taxon>
        <taxon>Pseudomonadati</taxon>
        <taxon>Pseudomonadota</taxon>
        <taxon>Gammaproteobacteria</taxon>
        <taxon>Pseudomonadales</taxon>
        <taxon>Pseudomonadaceae</taxon>
        <taxon>Pseudomonas</taxon>
    </lineage>
</organism>
<comment type="caution">
    <text evidence="2">The sequence shown here is derived from an EMBL/GenBank/DDBJ whole genome shotgun (WGS) entry which is preliminary data.</text>
</comment>
<dbReference type="InterPro" id="IPR043129">
    <property type="entry name" value="ATPase_NBD"/>
</dbReference>
<reference evidence="2 3" key="1">
    <citation type="submission" date="2020-04" db="EMBL/GenBank/DDBJ databases">
        <title>Molecular characterization of pseudomonads from Agaricus bisporus reveal novel blotch 2 pathogens in Western Europe.</title>
        <authorList>
            <person name="Taparia T."/>
            <person name="Krijger M."/>
            <person name="Haynes E."/>
            <person name="Elpinstone J.G."/>
            <person name="Noble R."/>
            <person name="Van Der Wolf J."/>
        </authorList>
    </citation>
    <scope>NUCLEOTIDE SEQUENCE [LARGE SCALE GENOMIC DNA]</scope>
    <source>
        <strain evidence="2 3">IPO3782</strain>
    </source>
</reference>
<gene>
    <name evidence="2" type="ORF">HX822_20640</name>
</gene>
<evidence type="ECO:0000313" key="3">
    <source>
        <dbReference type="Proteomes" id="UP000531950"/>
    </source>
</evidence>
<dbReference type="AlphaFoldDB" id="A0A7Y8EIL9"/>
<dbReference type="SUPFAM" id="SSF53067">
    <property type="entry name" value="Actin-like ATPase domain"/>
    <property type="match status" value="1"/>
</dbReference>
<sequence length="342" mass="35746">MHEPLETTGAAAPRQGLLLAIDVGGTKTQVACYNIAHPRMNTRILATHADGLSGVPALQRILDAAHACVAEFGDLPVLSVAAVFPGVVRGPTLLMAPNTPGFEHLDLHGLIAQAFGNAPVALDNDVKAGALAEVRWGSLAGVDNAIYLNLGTGLSAAAIANGKLIRGHNGAAMEIAYLLSPFLDPAQPDQWRTYEHGGAPLEELFSGNALSELAAQMLGHGHQALDLFSSVDPQVRQALELRIAACAVQVANLAVALDVERIAIGGGLYRQASTLAPILEQLIRRVVPFPPTIAAAHFTHDAPLWGALSMAMDAVGLNGIAQQVLNAGNTLYQELSHVIDAQ</sequence>